<reference evidence="1 2" key="1">
    <citation type="journal article" date="2023" name="bioRxiv">
        <title>High-quality genome assemblies of four members of thePodospora anserinaspecies complex.</title>
        <authorList>
            <person name="Ament-Velasquez S.L."/>
            <person name="Vogan A.A."/>
            <person name="Wallerman O."/>
            <person name="Hartmann F."/>
            <person name="Gautier V."/>
            <person name="Silar P."/>
            <person name="Giraud T."/>
            <person name="Johannesson H."/>
        </authorList>
    </citation>
    <scope>NUCLEOTIDE SEQUENCE [LARGE SCALE GENOMIC DNA]</scope>
    <source>
        <strain evidence="1 2">CBS 411.78</strain>
    </source>
</reference>
<keyword evidence="2" id="KW-1185">Reference proteome</keyword>
<dbReference type="RefSeq" id="XP_062761385.1">
    <property type="nucleotide sequence ID" value="XM_062906417.1"/>
</dbReference>
<dbReference type="GeneID" id="87926664"/>
<dbReference type="EMBL" id="JAFFHB010000009">
    <property type="protein sequence ID" value="KAK4661419.1"/>
    <property type="molecule type" value="Genomic_DNA"/>
</dbReference>
<evidence type="ECO:0000313" key="2">
    <source>
        <dbReference type="Proteomes" id="UP001326199"/>
    </source>
</evidence>
<gene>
    <name evidence="1" type="ORF">QC763_0102850</name>
</gene>
<organism evidence="1 2">
    <name type="scientific">Podospora pseudopauciseta</name>
    <dbReference type="NCBI Taxonomy" id="2093780"/>
    <lineage>
        <taxon>Eukaryota</taxon>
        <taxon>Fungi</taxon>
        <taxon>Dikarya</taxon>
        <taxon>Ascomycota</taxon>
        <taxon>Pezizomycotina</taxon>
        <taxon>Sordariomycetes</taxon>
        <taxon>Sordariomycetidae</taxon>
        <taxon>Sordariales</taxon>
        <taxon>Podosporaceae</taxon>
        <taxon>Podospora</taxon>
    </lineage>
</organism>
<proteinExistence type="predicted"/>
<dbReference type="Proteomes" id="UP001326199">
    <property type="component" value="Unassembled WGS sequence"/>
</dbReference>
<name>A0ABR0H0M7_9PEZI</name>
<sequence>MPNLSRRLDCACTIHQSLSSLSKVLSFSLLQRQTKQKPALWTEKETISLSSQDCAIAPTRQPHLSQLFKSLHPD</sequence>
<protein>
    <submittedName>
        <fullName evidence="1">Uncharacterized protein</fullName>
    </submittedName>
</protein>
<accession>A0ABR0H0M7</accession>
<evidence type="ECO:0000313" key="1">
    <source>
        <dbReference type="EMBL" id="KAK4661419.1"/>
    </source>
</evidence>
<comment type="caution">
    <text evidence="1">The sequence shown here is derived from an EMBL/GenBank/DDBJ whole genome shotgun (WGS) entry which is preliminary data.</text>
</comment>